<dbReference type="InterPro" id="IPR025965">
    <property type="entry name" value="FlgD/Vpr_Ig-like"/>
</dbReference>
<keyword evidence="3" id="KW-0966">Cell projection</keyword>
<feature type="signal peptide" evidence="1">
    <location>
        <begin position="1"/>
        <end position="20"/>
    </location>
</feature>
<proteinExistence type="predicted"/>
<comment type="caution">
    <text evidence="3">The sequence shown here is derived from an EMBL/GenBank/DDBJ whole genome shotgun (WGS) entry which is preliminary data.</text>
</comment>
<gene>
    <name evidence="3" type="ORF">CAPSK01_000477</name>
</gene>
<reference evidence="3 4" key="1">
    <citation type="submission" date="2014-07" db="EMBL/GenBank/DDBJ databases">
        <title>Expanding our view of genomic diversity in Candidatus Accumulibacter clades.</title>
        <authorList>
            <person name="Skennerton C.T."/>
            <person name="Barr J.J."/>
            <person name="Slater F.R."/>
            <person name="Bond P.L."/>
            <person name="Tyson G.W."/>
        </authorList>
    </citation>
    <scope>NUCLEOTIDE SEQUENCE [LARGE SCALE GENOMIC DNA]</scope>
    <source>
        <strain evidence="4">SK-01</strain>
    </source>
</reference>
<dbReference type="Pfam" id="PF13860">
    <property type="entry name" value="FlgD_ig"/>
    <property type="match status" value="1"/>
</dbReference>
<evidence type="ECO:0000313" key="4">
    <source>
        <dbReference type="Proteomes" id="UP000019812"/>
    </source>
</evidence>
<dbReference type="STRING" id="1457154.CAPSK01_000477"/>
<dbReference type="Gene3D" id="2.60.40.4070">
    <property type="match status" value="1"/>
</dbReference>
<dbReference type="Proteomes" id="UP000019812">
    <property type="component" value="Unassembled WGS sequence"/>
</dbReference>
<sequence precursor="true">MKNTLALLVMAVVMATVARAGELVEFAAYDRAEFSPARGEQFRVPVRLKVAAEVELRILTSDGDLVRTLKSPRSWTAGDQEFSWDGKDDDGVIVADEAYVPVLAARAKDGRSEEIDPRAFSGGETVGDLKVETAASGDITYTLPAPSRVLIRVGIKDGPMMRSLATWAPRGAGRNVQRWNGFDQDRLVDLRSHPRLSVLATAFRLPQQSILTVGNPDNDYRAYRKEKGWPEKAAPATELKLERNGQRLSRSYFLPRFKDPDPRVTLSLIEKLPLSRDQLPVIAGPVTLRVDIPEEDRWLVQESLYEVAFFVDQEFVSEEEHGYVPFSWRWTPSGLAAGRHLLTVNISGFGGKVAVRNLLFEIPE</sequence>
<evidence type="ECO:0000259" key="2">
    <source>
        <dbReference type="Pfam" id="PF13860"/>
    </source>
</evidence>
<evidence type="ECO:0000256" key="1">
    <source>
        <dbReference type="SAM" id="SignalP"/>
    </source>
</evidence>
<protein>
    <submittedName>
        <fullName evidence="3">Flagellar basal body rod modification protein</fullName>
    </submittedName>
</protein>
<organism evidence="3 4">
    <name type="scientific">Candidatus Accumulibacter vicinus</name>
    <dbReference type="NCBI Taxonomy" id="2954382"/>
    <lineage>
        <taxon>Bacteria</taxon>
        <taxon>Pseudomonadati</taxon>
        <taxon>Pseudomonadota</taxon>
        <taxon>Betaproteobacteria</taxon>
        <taxon>Candidatus Accumulibacter</taxon>
    </lineage>
</organism>
<keyword evidence="1" id="KW-0732">Signal</keyword>
<dbReference type="EMBL" id="JDSS02000007">
    <property type="protein sequence ID" value="KFB69764.1"/>
    <property type="molecule type" value="Genomic_DNA"/>
</dbReference>
<feature type="domain" description="FlgD/Vpr Ig-like" evidence="2">
    <location>
        <begin position="49"/>
        <end position="99"/>
    </location>
</feature>
<evidence type="ECO:0000313" key="3">
    <source>
        <dbReference type="EMBL" id="KFB69764.1"/>
    </source>
</evidence>
<dbReference type="AlphaFoldDB" id="A0A084Y4X0"/>
<keyword evidence="3" id="KW-0282">Flagellum</keyword>
<dbReference type="RefSeq" id="WP_034921757.1">
    <property type="nucleotide sequence ID" value="NZ_JDSS02000007.1"/>
</dbReference>
<keyword evidence="3" id="KW-0969">Cilium</keyword>
<feature type="chain" id="PRO_5001785524" evidence="1">
    <location>
        <begin position="21"/>
        <end position="364"/>
    </location>
</feature>
<accession>A0A084Y4X0</accession>
<name>A0A084Y4X0_9PROT</name>